<evidence type="ECO:0000313" key="4">
    <source>
        <dbReference type="EMBL" id="GIE07797.1"/>
    </source>
</evidence>
<dbReference type="SUPFAM" id="SSF53474">
    <property type="entry name" value="alpha/beta-Hydrolases"/>
    <property type="match status" value="1"/>
</dbReference>
<dbReference type="Proteomes" id="UP000637628">
    <property type="component" value="Unassembled WGS sequence"/>
</dbReference>
<keyword evidence="2" id="KW-0378">Hydrolase</keyword>
<proteinExistence type="inferred from homology"/>
<gene>
    <name evidence="4" type="ORF">Adu01nite_91470</name>
</gene>
<dbReference type="EMBL" id="BOML01000089">
    <property type="protein sequence ID" value="GIE07797.1"/>
    <property type="molecule type" value="Genomic_DNA"/>
</dbReference>
<comment type="similarity">
    <text evidence="1">Belongs to the thioesterase family.</text>
</comment>
<reference evidence="4 5" key="1">
    <citation type="submission" date="2021-01" db="EMBL/GenBank/DDBJ databases">
        <title>Whole genome shotgun sequence of Actinoplanes durhamensis NBRC 14914.</title>
        <authorList>
            <person name="Komaki H."/>
            <person name="Tamura T."/>
        </authorList>
    </citation>
    <scope>NUCLEOTIDE SEQUENCE [LARGE SCALE GENOMIC DNA]</scope>
    <source>
        <strain evidence="4 5">NBRC 14914</strain>
    </source>
</reference>
<dbReference type="Pfam" id="PF00975">
    <property type="entry name" value="Thioesterase"/>
    <property type="match status" value="1"/>
</dbReference>
<evidence type="ECO:0000313" key="5">
    <source>
        <dbReference type="Proteomes" id="UP000637628"/>
    </source>
</evidence>
<dbReference type="PANTHER" id="PTHR11487:SF0">
    <property type="entry name" value="S-ACYL FATTY ACID SYNTHASE THIOESTERASE, MEDIUM CHAIN"/>
    <property type="match status" value="1"/>
</dbReference>
<keyword evidence="5" id="KW-1185">Reference proteome</keyword>
<dbReference type="PANTHER" id="PTHR11487">
    <property type="entry name" value="THIOESTERASE"/>
    <property type="match status" value="1"/>
</dbReference>
<dbReference type="InterPro" id="IPR020802">
    <property type="entry name" value="TesA-like"/>
</dbReference>
<accession>A0ABQ3ZD89</accession>
<dbReference type="SMART" id="SM00824">
    <property type="entry name" value="PKS_TE"/>
    <property type="match status" value="1"/>
</dbReference>
<organism evidence="4 5">
    <name type="scientific">Paractinoplanes durhamensis</name>
    <dbReference type="NCBI Taxonomy" id="113563"/>
    <lineage>
        <taxon>Bacteria</taxon>
        <taxon>Bacillati</taxon>
        <taxon>Actinomycetota</taxon>
        <taxon>Actinomycetes</taxon>
        <taxon>Micromonosporales</taxon>
        <taxon>Micromonosporaceae</taxon>
        <taxon>Paractinoplanes</taxon>
    </lineage>
</organism>
<evidence type="ECO:0000256" key="2">
    <source>
        <dbReference type="ARBA" id="ARBA00022801"/>
    </source>
</evidence>
<comment type="caution">
    <text evidence="4">The sequence shown here is derived from an EMBL/GenBank/DDBJ whole genome shotgun (WGS) entry which is preliminary data.</text>
</comment>
<dbReference type="InterPro" id="IPR029058">
    <property type="entry name" value="AB_hydrolase_fold"/>
</dbReference>
<evidence type="ECO:0000259" key="3">
    <source>
        <dbReference type="SMART" id="SM00824"/>
    </source>
</evidence>
<dbReference type="InterPro" id="IPR001031">
    <property type="entry name" value="Thioesterase"/>
</dbReference>
<evidence type="ECO:0000256" key="1">
    <source>
        <dbReference type="ARBA" id="ARBA00007169"/>
    </source>
</evidence>
<name>A0ABQ3ZD89_9ACTN</name>
<sequence>MPQAQTAADVWIRLYHASPTASVRLVCFPHAGGSASYYFPLSAGLGPTVEALAVQYPGRQDRRGEPCAQTVGELADGIAAALRPHVGQPLAFFGHSMGAVLAFEVTRRLEQQAESPVQILFVSGRRAPSAVRHETVHQGGDKELLAELRRLNGTDDRLIDDEELLQMILPALRADYRAIETYEPDDGASVRTPIVALTGDADPRTTVEETDGWRRHTTGQFALHVFPGGHFYLDAERSNVTATVLSHLNAR</sequence>
<dbReference type="Gene3D" id="3.40.50.1820">
    <property type="entry name" value="alpha/beta hydrolase"/>
    <property type="match status" value="1"/>
</dbReference>
<dbReference type="RefSeq" id="WP_203735630.1">
    <property type="nucleotide sequence ID" value="NZ_BAAATX010000047.1"/>
</dbReference>
<protein>
    <submittedName>
        <fullName evidence="4">Thioesterase</fullName>
    </submittedName>
</protein>
<feature type="domain" description="Thioesterase TesA-like" evidence="3">
    <location>
        <begin position="26"/>
        <end position="248"/>
    </location>
</feature>
<dbReference type="InterPro" id="IPR012223">
    <property type="entry name" value="TEII"/>
</dbReference>